<protein>
    <submittedName>
        <fullName evidence="2">Uncharacterized protein</fullName>
    </submittedName>
</protein>
<name>D5H747_SALRM</name>
<dbReference type="HOGENOM" id="CLU_1427075_0_0_10"/>
<gene>
    <name evidence="2" type="ordered locus">SRM_00931</name>
</gene>
<proteinExistence type="predicted"/>
<feature type="region of interest" description="Disordered" evidence="1">
    <location>
        <begin position="171"/>
        <end position="190"/>
    </location>
</feature>
<dbReference type="KEGG" id="srm:SRM_00931"/>
<reference evidence="3" key="2">
    <citation type="submission" date="2010-04" db="EMBL/GenBank/DDBJ databases">
        <title>Genome sequence of Salinibacter ruber M8.</title>
        <authorList>
            <consortium name="Genoscope"/>
        </authorList>
    </citation>
    <scope>NUCLEOTIDE SEQUENCE [LARGE SCALE GENOMIC DNA]</scope>
    <source>
        <strain evidence="3">M8</strain>
    </source>
</reference>
<evidence type="ECO:0000313" key="2">
    <source>
        <dbReference type="EMBL" id="CBH23852.1"/>
    </source>
</evidence>
<reference evidence="2 3" key="1">
    <citation type="journal article" date="2010" name="ISME J.">
        <title>Fine-scale evolution: genomic, phenotypic and ecological differentiation in two coexisting Salinibacter ruber strains.</title>
        <authorList>
            <person name="Pena A."/>
            <person name="Teeling H."/>
            <person name="Huerta-Cepas J."/>
            <person name="Santos F."/>
            <person name="Yarza P."/>
            <person name="Brito-Echeverria J."/>
            <person name="Lucio M."/>
            <person name="Schmitt-Kopplin P."/>
            <person name="Meseguer I."/>
            <person name="Schenowitz C."/>
            <person name="Dossat C."/>
            <person name="Barbe V."/>
            <person name="Dopazo J."/>
            <person name="Rossello-Mora R."/>
            <person name="Schuler M."/>
            <person name="Glockner F.O."/>
            <person name="Amann R."/>
            <person name="Gabaldon T."/>
            <person name="Anton J."/>
        </authorList>
    </citation>
    <scope>NUCLEOTIDE SEQUENCE [LARGE SCALE GENOMIC DNA]</scope>
    <source>
        <strain evidence="2 3">M8</strain>
    </source>
</reference>
<sequence>MGHGCRSLVLCGSIEKLHKSEHPRFREDPLRAKFRVDLNPVPTGQYAVYGGGKGRSRPKFHEGRLYVSAPPIYLDSVQTSKLFKPTSAMQLEDIEREAPVDFSVCDRPGQACYKYCLRGKGCTLGVLFETSTCVCFEWLTENGQAVPYRPELRYKAWPKRTVARLVEDGWWEPEPEPPDAVPASSSVQGG</sequence>
<evidence type="ECO:0000313" key="3">
    <source>
        <dbReference type="Proteomes" id="UP000000933"/>
    </source>
</evidence>
<accession>D5H747</accession>
<evidence type="ECO:0000256" key="1">
    <source>
        <dbReference type="SAM" id="MobiDB-lite"/>
    </source>
</evidence>
<dbReference type="EMBL" id="FP565814">
    <property type="protein sequence ID" value="CBH23852.1"/>
    <property type="molecule type" value="Genomic_DNA"/>
</dbReference>
<dbReference type="AlphaFoldDB" id="D5H747"/>
<organism evidence="2 3">
    <name type="scientific">Salinibacter ruber (strain M8)</name>
    <dbReference type="NCBI Taxonomy" id="761659"/>
    <lineage>
        <taxon>Bacteria</taxon>
        <taxon>Pseudomonadati</taxon>
        <taxon>Rhodothermota</taxon>
        <taxon>Rhodothermia</taxon>
        <taxon>Rhodothermales</taxon>
        <taxon>Salinibacteraceae</taxon>
        <taxon>Salinibacter</taxon>
    </lineage>
</organism>
<dbReference type="Proteomes" id="UP000000933">
    <property type="component" value="Chromosome"/>
</dbReference>